<sequence length="122" mass="14285">MKPFVITSLLSCRQLNQHWQRQFPFLKLLVYSLSDRPVAGNEIERPLNELNSHLGALRWLRVDPGMSVNAFEIAFHYTFGMRVEVLRKLGYTWDDTEYTKSWTLQEQNRKGAAISTNYALHI</sequence>
<dbReference type="EMBL" id="RQJO01000011">
    <property type="protein sequence ID" value="RRA99997.1"/>
    <property type="molecule type" value="Genomic_DNA"/>
</dbReference>
<comment type="caution">
    <text evidence="1">The sequence shown here is derived from an EMBL/GenBank/DDBJ whole genome shotgun (WGS) entry which is preliminary data.</text>
</comment>
<dbReference type="OrthoDB" id="959050at2"/>
<evidence type="ECO:0000313" key="2">
    <source>
        <dbReference type="Proteomes" id="UP000271925"/>
    </source>
</evidence>
<dbReference type="RefSeq" id="WP_124878030.1">
    <property type="nucleotide sequence ID" value="NZ_RQJO01000011.1"/>
</dbReference>
<name>A0A3P1BFX9_9BACT</name>
<gene>
    <name evidence="1" type="ORF">EHT25_25575</name>
</gene>
<dbReference type="AlphaFoldDB" id="A0A3P1BFX9"/>
<accession>A0A3P1BFX9</accession>
<keyword evidence="2" id="KW-1185">Reference proteome</keyword>
<dbReference type="Proteomes" id="UP000271925">
    <property type="component" value="Unassembled WGS sequence"/>
</dbReference>
<organism evidence="1 2">
    <name type="scientific">Larkinella rosea</name>
    <dbReference type="NCBI Taxonomy" id="2025312"/>
    <lineage>
        <taxon>Bacteria</taxon>
        <taxon>Pseudomonadati</taxon>
        <taxon>Bacteroidota</taxon>
        <taxon>Cytophagia</taxon>
        <taxon>Cytophagales</taxon>
        <taxon>Spirosomataceae</taxon>
        <taxon>Larkinella</taxon>
    </lineage>
</organism>
<proteinExistence type="predicted"/>
<reference evidence="1 2" key="1">
    <citation type="submission" date="2018-11" db="EMBL/GenBank/DDBJ databases">
        <authorList>
            <person name="Zhou Z."/>
            <person name="Wang G."/>
        </authorList>
    </citation>
    <scope>NUCLEOTIDE SEQUENCE [LARGE SCALE GENOMIC DNA]</scope>
    <source>
        <strain evidence="1 2">KCTC52004</strain>
    </source>
</reference>
<protein>
    <submittedName>
        <fullName evidence="1">Uncharacterized protein</fullName>
    </submittedName>
</protein>
<evidence type="ECO:0000313" key="1">
    <source>
        <dbReference type="EMBL" id="RRA99997.1"/>
    </source>
</evidence>